<dbReference type="Gene3D" id="1.10.10.60">
    <property type="entry name" value="Homeodomain-like"/>
    <property type="match status" value="1"/>
</dbReference>
<gene>
    <name evidence="5" type="ORF">H8S40_02110</name>
</gene>
<evidence type="ECO:0000256" key="3">
    <source>
        <dbReference type="ARBA" id="ARBA00023163"/>
    </source>
</evidence>
<dbReference type="Proteomes" id="UP000631576">
    <property type="component" value="Unassembled WGS sequence"/>
</dbReference>
<feature type="domain" description="HTH araC/xylS-type" evidence="4">
    <location>
        <begin position="181"/>
        <end position="282"/>
    </location>
</feature>
<dbReference type="SMART" id="SM00342">
    <property type="entry name" value="HTH_ARAC"/>
    <property type="match status" value="1"/>
</dbReference>
<dbReference type="SUPFAM" id="SSF51215">
    <property type="entry name" value="Regulatory protein AraC"/>
    <property type="match status" value="1"/>
</dbReference>
<dbReference type="InterPro" id="IPR018060">
    <property type="entry name" value="HTH_AraC"/>
</dbReference>
<dbReference type="PANTHER" id="PTHR43280:SF2">
    <property type="entry name" value="HTH-TYPE TRANSCRIPTIONAL REGULATOR EXSA"/>
    <property type="match status" value="1"/>
</dbReference>
<keyword evidence="3" id="KW-0804">Transcription</keyword>
<dbReference type="CDD" id="cd02208">
    <property type="entry name" value="cupin_RmlC-like"/>
    <property type="match status" value="1"/>
</dbReference>
<keyword evidence="2" id="KW-0238">DNA-binding</keyword>
<keyword evidence="6" id="KW-1185">Reference proteome</keyword>
<dbReference type="InterPro" id="IPR014710">
    <property type="entry name" value="RmlC-like_jellyroll"/>
</dbReference>
<evidence type="ECO:0000256" key="1">
    <source>
        <dbReference type="ARBA" id="ARBA00023015"/>
    </source>
</evidence>
<proteinExistence type="predicted"/>
<dbReference type="Pfam" id="PF12833">
    <property type="entry name" value="HTH_18"/>
    <property type="match status" value="1"/>
</dbReference>
<dbReference type="Gene3D" id="2.60.120.10">
    <property type="entry name" value="Jelly Rolls"/>
    <property type="match status" value="1"/>
</dbReference>
<dbReference type="Pfam" id="PF02311">
    <property type="entry name" value="AraC_binding"/>
    <property type="match status" value="1"/>
</dbReference>
<evidence type="ECO:0000313" key="6">
    <source>
        <dbReference type="Proteomes" id="UP000631576"/>
    </source>
</evidence>
<sequence length="286" mass="33282">MKNDNLYITFSIGDYQINILKFTYECQTWNTPSHAHSSNSYEIHYIPKGKGTLISNQCSYELYPNILYTTGPHIEHQQYSDSDDPTYEYCIYLRIEKAHDTKKNSSENAIIEPFLHYPFWYGKDCAKLQATLEAIYQEFSAPGSAATIMLRALFMQFLVKILRNYEPASNAAITYIPIPLVKAYILIEDSFLLEYDTITLNELSRRLGLSTRQTSRILFNRYGQNFLQKRTEARMAAAVTFLKEGKLSISEISDRLGYSYPNHFHTAFKNYYKMTVSEYKQNILQI</sequence>
<organism evidence="5 6">
    <name type="scientific">Ruminococcus hominis</name>
    <dbReference type="NCBI Taxonomy" id="2763065"/>
    <lineage>
        <taxon>Bacteria</taxon>
        <taxon>Bacillati</taxon>
        <taxon>Bacillota</taxon>
        <taxon>Clostridia</taxon>
        <taxon>Eubacteriales</taxon>
        <taxon>Oscillospiraceae</taxon>
        <taxon>Ruminococcus</taxon>
    </lineage>
</organism>
<dbReference type="PANTHER" id="PTHR43280">
    <property type="entry name" value="ARAC-FAMILY TRANSCRIPTIONAL REGULATOR"/>
    <property type="match status" value="1"/>
</dbReference>
<dbReference type="SUPFAM" id="SSF46689">
    <property type="entry name" value="Homeodomain-like"/>
    <property type="match status" value="1"/>
</dbReference>
<evidence type="ECO:0000313" key="5">
    <source>
        <dbReference type="EMBL" id="MBC5682381.1"/>
    </source>
</evidence>
<reference evidence="5 6" key="1">
    <citation type="submission" date="2020-08" db="EMBL/GenBank/DDBJ databases">
        <title>Genome public.</title>
        <authorList>
            <person name="Liu C."/>
            <person name="Sun Q."/>
        </authorList>
    </citation>
    <scope>NUCLEOTIDE SEQUENCE [LARGE SCALE GENOMIC DNA]</scope>
    <source>
        <strain evidence="5 6">NSJ-13</strain>
    </source>
</reference>
<dbReference type="RefSeq" id="WP_118725057.1">
    <property type="nucleotide sequence ID" value="NZ_JACOPE010000001.1"/>
</dbReference>
<dbReference type="InterPro" id="IPR003313">
    <property type="entry name" value="AraC-bd"/>
</dbReference>
<evidence type="ECO:0000256" key="2">
    <source>
        <dbReference type="ARBA" id="ARBA00023125"/>
    </source>
</evidence>
<dbReference type="InterPro" id="IPR009057">
    <property type="entry name" value="Homeodomain-like_sf"/>
</dbReference>
<evidence type="ECO:0000259" key="4">
    <source>
        <dbReference type="PROSITE" id="PS01124"/>
    </source>
</evidence>
<dbReference type="InterPro" id="IPR037923">
    <property type="entry name" value="HTH-like"/>
</dbReference>
<dbReference type="EMBL" id="JACOPE010000001">
    <property type="protein sequence ID" value="MBC5682381.1"/>
    <property type="molecule type" value="Genomic_DNA"/>
</dbReference>
<comment type="caution">
    <text evidence="5">The sequence shown here is derived from an EMBL/GenBank/DDBJ whole genome shotgun (WGS) entry which is preliminary data.</text>
</comment>
<keyword evidence="1" id="KW-0805">Transcription regulation</keyword>
<name>A0ABR7G6I0_9FIRM</name>
<accession>A0ABR7G6I0</accession>
<protein>
    <submittedName>
        <fullName evidence="5">Helix-turn-helix transcriptional regulator</fullName>
    </submittedName>
</protein>
<dbReference type="PROSITE" id="PS01124">
    <property type="entry name" value="HTH_ARAC_FAMILY_2"/>
    <property type="match status" value="1"/>
</dbReference>